<evidence type="ECO:0000313" key="1">
    <source>
        <dbReference type="EMBL" id="MBD2704415.1"/>
    </source>
</evidence>
<sequence length="245" mass="28242">MTDRDYSDLLTYARLCLPKTAFSEPGDLVSQAYLEVRSNDKGELKQRIKYIAVSEKGYTSGFVSFEKKNFKDNSIKETTRVCKVCQLEKSIDSFAEDQNASRPTAHRRLTCKGCVGKANRKTLKRDNEKYEAFKAKDRDRLRKLQEAKTGQKSKVWEAVLLRIKDKIDADDWRQLLEKLAEGELAPEWMKSEIKATPPRQWLGKEIDYLYEAHQTATLQQMAAHLKRTKQDVAEMMANFGFKTGT</sequence>
<name>A0A927ATU2_9BACT</name>
<gene>
    <name evidence="1" type="ORF">IC229_27490</name>
</gene>
<evidence type="ECO:0000313" key="2">
    <source>
        <dbReference type="Proteomes" id="UP000598820"/>
    </source>
</evidence>
<organism evidence="1 2">
    <name type="scientific">Spirosoma profusum</name>
    <dbReference type="NCBI Taxonomy" id="2771354"/>
    <lineage>
        <taxon>Bacteria</taxon>
        <taxon>Pseudomonadati</taxon>
        <taxon>Bacteroidota</taxon>
        <taxon>Cytophagia</taxon>
        <taxon>Cytophagales</taxon>
        <taxon>Cytophagaceae</taxon>
        <taxon>Spirosoma</taxon>
    </lineage>
</organism>
<dbReference type="EMBL" id="JACWZY010000031">
    <property type="protein sequence ID" value="MBD2704415.1"/>
    <property type="molecule type" value="Genomic_DNA"/>
</dbReference>
<dbReference type="AlphaFoldDB" id="A0A927ATU2"/>
<protein>
    <submittedName>
        <fullName evidence="1">Uncharacterized protein</fullName>
    </submittedName>
</protein>
<dbReference type="RefSeq" id="WP_190890971.1">
    <property type="nucleotide sequence ID" value="NZ_JACWZY010000031.1"/>
</dbReference>
<proteinExistence type="predicted"/>
<keyword evidence="2" id="KW-1185">Reference proteome</keyword>
<comment type="caution">
    <text evidence="1">The sequence shown here is derived from an EMBL/GenBank/DDBJ whole genome shotgun (WGS) entry which is preliminary data.</text>
</comment>
<dbReference type="Proteomes" id="UP000598820">
    <property type="component" value="Unassembled WGS sequence"/>
</dbReference>
<accession>A0A927ATU2</accession>
<reference evidence="1" key="1">
    <citation type="submission" date="2020-09" db="EMBL/GenBank/DDBJ databases">
        <authorList>
            <person name="Kim M.K."/>
        </authorList>
    </citation>
    <scope>NUCLEOTIDE SEQUENCE</scope>
    <source>
        <strain evidence="1">BT702</strain>
    </source>
</reference>